<keyword evidence="5 7" id="KW-1133">Transmembrane helix</keyword>
<sequence length="350" mass="37803">MTHKQNPKSLSHSEIASFCSQMAMILRAGISSLEGIAIMKEEATSAEDQKILTAIYDSLAETGQLAAALEATGVFPAYFLQMCRIGEQSGQLDKVMTSLSAFYEREAGIAESVRSAVTYPMVMLIMMLVVVAVLLSKVLPVFQQVFTQLGAEMNWASRSLMEFGNVLNRYGIVLILVILILAVLALYLTRTQSGQARLASVSGHLPFSRKFADLTASCRFAGGMSLLLSSGFSPEESISMAGRLSEGTRFQKKLQDCLEKLETGEALSDALIQSGIFTGIYGRMVLVAQKTGTLDEVMQNIAVRYEEELDGRLAATMAVLEPTLVAVLSVITGVILLSVMLPLMGILSGM</sequence>
<evidence type="ECO:0000256" key="5">
    <source>
        <dbReference type="ARBA" id="ARBA00022989"/>
    </source>
</evidence>
<feature type="domain" description="Type II secretion system protein GspF" evidence="8">
    <location>
        <begin position="18"/>
        <end position="140"/>
    </location>
</feature>
<dbReference type="EMBL" id="CP060635">
    <property type="protein sequence ID" value="QNM07952.1"/>
    <property type="molecule type" value="Genomic_DNA"/>
</dbReference>
<feature type="domain" description="Type II secretion system protein GspF" evidence="8">
    <location>
        <begin position="224"/>
        <end position="342"/>
    </location>
</feature>
<evidence type="ECO:0000256" key="4">
    <source>
        <dbReference type="ARBA" id="ARBA00022692"/>
    </source>
</evidence>
<evidence type="ECO:0000256" key="6">
    <source>
        <dbReference type="ARBA" id="ARBA00023136"/>
    </source>
</evidence>
<dbReference type="InterPro" id="IPR042094">
    <property type="entry name" value="T2SS_GspF_sf"/>
</dbReference>
<dbReference type="RefSeq" id="WP_249328530.1">
    <property type="nucleotide sequence ID" value="NZ_CP060635.1"/>
</dbReference>
<keyword evidence="6 7" id="KW-0472">Membrane</keyword>
<proteinExistence type="inferred from homology"/>
<evidence type="ECO:0000256" key="7">
    <source>
        <dbReference type="SAM" id="Phobius"/>
    </source>
</evidence>
<dbReference type="Proteomes" id="UP000515860">
    <property type="component" value="Chromosome"/>
</dbReference>
<evidence type="ECO:0000313" key="9">
    <source>
        <dbReference type="EMBL" id="QNM07952.1"/>
    </source>
</evidence>
<dbReference type="Gene3D" id="1.20.81.30">
    <property type="entry name" value="Type II secretion system (T2SS), domain F"/>
    <property type="match status" value="2"/>
</dbReference>
<accession>A0A7G9GAX0</accession>
<feature type="transmembrane region" description="Helical" evidence="7">
    <location>
        <begin position="324"/>
        <end position="347"/>
    </location>
</feature>
<dbReference type="PANTHER" id="PTHR30012">
    <property type="entry name" value="GENERAL SECRETION PATHWAY PROTEIN"/>
    <property type="match status" value="1"/>
</dbReference>
<evidence type="ECO:0000256" key="2">
    <source>
        <dbReference type="ARBA" id="ARBA00005745"/>
    </source>
</evidence>
<dbReference type="PRINTS" id="PR00812">
    <property type="entry name" value="BCTERIALGSPF"/>
</dbReference>
<keyword evidence="4 7" id="KW-0812">Transmembrane</keyword>
<evidence type="ECO:0000259" key="8">
    <source>
        <dbReference type="Pfam" id="PF00482"/>
    </source>
</evidence>
<keyword evidence="3" id="KW-1003">Cell membrane</keyword>
<feature type="transmembrane region" description="Helical" evidence="7">
    <location>
        <begin position="122"/>
        <end position="146"/>
    </location>
</feature>
<dbReference type="PANTHER" id="PTHR30012:SF0">
    <property type="entry name" value="TYPE II SECRETION SYSTEM PROTEIN F-RELATED"/>
    <property type="match status" value="1"/>
</dbReference>
<dbReference type="GO" id="GO:0005886">
    <property type="term" value="C:plasma membrane"/>
    <property type="evidence" value="ECO:0007669"/>
    <property type="project" value="UniProtKB-SubCell"/>
</dbReference>
<comment type="similarity">
    <text evidence="2">Belongs to the GSP F family.</text>
</comment>
<dbReference type="InterPro" id="IPR018076">
    <property type="entry name" value="T2SS_GspF_dom"/>
</dbReference>
<name>A0A7G9GAX0_9FIRM</name>
<evidence type="ECO:0000256" key="3">
    <source>
        <dbReference type="ARBA" id="ARBA00022475"/>
    </source>
</evidence>
<evidence type="ECO:0000256" key="1">
    <source>
        <dbReference type="ARBA" id="ARBA00004651"/>
    </source>
</evidence>
<protein>
    <submittedName>
        <fullName evidence="9">Type II secretion system F family protein</fullName>
    </submittedName>
</protein>
<feature type="transmembrane region" description="Helical" evidence="7">
    <location>
        <begin position="166"/>
        <end position="188"/>
    </location>
</feature>
<gene>
    <name evidence="9" type="ORF">H9Q79_13685</name>
</gene>
<organism evidence="9 10">
    <name type="scientific">Wansuia hejianensis</name>
    <dbReference type="NCBI Taxonomy" id="2763667"/>
    <lineage>
        <taxon>Bacteria</taxon>
        <taxon>Bacillati</taxon>
        <taxon>Bacillota</taxon>
        <taxon>Clostridia</taxon>
        <taxon>Lachnospirales</taxon>
        <taxon>Lachnospiraceae</taxon>
        <taxon>Wansuia</taxon>
    </lineage>
</organism>
<dbReference type="Pfam" id="PF00482">
    <property type="entry name" value="T2SSF"/>
    <property type="match status" value="2"/>
</dbReference>
<dbReference type="AlphaFoldDB" id="A0A7G9GAX0"/>
<comment type="subcellular location">
    <subcellularLocation>
        <location evidence="1">Cell membrane</location>
        <topology evidence="1">Multi-pass membrane protein</topology>
    </subcellularLocation>
</comment>
<reference evidence="9 10" key="1">
    <citation type="submission" date="2020-08" db="EMBL/GenBank/DDBJ databases">
        <authorList>
            <person name="Liu C."/>
            <person name="Sun Q."/>
        </authorList>
    </citation>
    <scope>NUCLEOTIDE SEQUENCE [LARGE SCALE GENOMIC DNA]</scope>
    <source>
        <strain evidence="9 10">NSJ-29</strain>
    </source>
</reference>
<evidence type="ECO:0000313" key="10">
    <source>
        <dbReference type="Proteomes" id="UP000515860"/>
    </source>
</evidence>
<dbReference type="InterPro" id="IPR003004">
    <property type="entry name" value="GspF/PilC"/>
</dbReference>
<dbReference type="KEGG" id="whj:H9Q79_13685"/>
<keyword evidence="10" id="KW-1185">Reference proteome</keyword>